<feature type="compositionally biased region" description="Gly residues" evidence="1">
    <location>
        <begin position="576"/>
        <end position="608"/>
    </location>
</feature>
<evidence type="ECO:0000256" key="1">
    <source>
        <dbReference type="SAM" id="MobiDB-lite"/>
    </source>
</evidence>
<name>A0A6M3J7C6_9ZZZZ</name>
<accession>A0A6M3J7C6</accession>
<sequence length="764" mass="74585">MSSKIYVESFYSQLIQSTMDTTSTEVNVDVAPAQDVGYAILEIGESNQEMCKWEAKTGLTLQSMLRGLSLTALTDTEVAGNKKTHQINDSIEITNVHYLINDKVSNSAEETIAGLKTFTLAPISSIAASADTELIRYGEAVRNTGDQSIGGVKTFTSIPVGPASDPTTDNQLCRKAYVDARPAQKLAYSSYYAGEDITANQALSFEPPSNTDGGSDADFGHDAVSQGVYQAQSFVAGSTASSFSMTVSLKKVSSPTDNIYIEIQGDNAGEPDGTPVTYGTSDDVDGSTLTTSYTDISFTWSSDPTLVAGTKYWFVIKRDGAVSDVNYYQAEYASNNAFRSGEALKYTSSWVVNTGANDDLVFAISGVTGVAVLSKDSSVNSSRGRLGFLGFAVSNALQSALVEIQSHGRMTGFTGLTENVPYYIHTSVGEITTTVSNPIVGIAINATTLMVTAAFINTVDQVDVQEFTADGTWTKPTLFTPKCVKVIVVGAGGGGAGGEGRAAGNDRDGGGGGGGGARLEKVMQASDLSATETVTVGVGGAGGAGGSTANGAVGSVGGNSSFGTYVTAFGGGGGAGGGATSSGGGGGGTGSVGQVGQAGGGSAGGSPGDGTSITASGGAGASGQNGGNGGVAEYGGGAGGGINSSNPGASGGGSLFGGAGGGCGGGLNAANVLQASKAGGASSSYTAGGGGAGGGASTAGTTGTDCNTEYGGTAGGGGGSNSSATGAVGGAGGAGNGGGGGGGGTATGGTGGAGGDGRVWVISW</sequence>
<gene>
    <name evidence="2" type="ORF">MM415B00385_0032</name>
</gene>
<feature type="region of interest" description="Disordered" evidence="1">
    <location>
        <begin position="576"/>
        <end position="624"/>
    </location>
</feature>
<protein>
    <submittedName>
        <fullName evidence="2">Uncharacterized protein</fullName>
    </submittedName>
</protein>
<proteinExistence type="predicted"/>
<dbReference type="AlphaFoldDB" id="A0A6M3J7C6"/>
<evidence type="ECO:0000313" key="2">
    <source>
        <dbReference type="EMBL" id="QJA65594.1"/>
    </source>
</evidence>
<dbReference type="EMBL" id="MT141541">
    <property type="protein sequence ID" value="QJA65594.1"/>
    <property type="molecule type" value="Genomic_DNA"/>
</dbReference>
<dbReference type="Gene3D" id="6.10.140.2190">
    <property type="match status" value="1"/>
</dbReference>
<dbReference type="PRINTS" id="PR01228">
    <property type="entry name" value="EGGSHELL"/>
</dbReference>
<feature type="compositionally biased region" description="Gly residues" evidence="1">
    <location>
        <begin position="737"/>
        <end position="757"/>
    </location>
</feature>
<feature type="region of interest" description="Disordered" evidence="1">
    <location>
        <begin position="495"/>
        <end position="518"/>
    </location>
</feature>
<feature type="region of interest" description="Disordered" evidence="1">
    <location>
        <begin position="737"/>
        <end position="764"/>
    </location>
</feature>
<reference evidence="2" key="1">
    <citation type="submission" date="2020-03" db="EMBL/GenBank/DDBJ databases">
        <title>The deep terrestrial virosphere.</title>
        <authorList>
            <person name="Holmfeldt K."/>
            <person name="Nilsson E."/>
            <person name="Simone D."/>
            <person name="Lopez-Fernandez M."/>
            <person name="Wu X."/>
            <person name="de Brujin I."/>
            <person name="Lundin D."/>
            <person name="Andersson A."/>
            <person name="Bertilsson S."/>
            <person name="Dopson M."/>
        </authorList>
    </citation>
    <scope>NUCLEOTIDE SEQUENCE</scope>
    <source>
        <strain evidence="2">MM415B00385</strain>
    </source>
</reference>
<organism evidence="2">
    <name type="scientific">viral metagenome</name>
    <dbReference type="NCBI Taxonomy" id="1070528"/>
    <lineage>
        <taxon>unclassified sequences</taxon>
        <taxon>metagenomes</taxon>
        <taxon>organismal metagenomes</taxon>
    </lineage>
</organism>